<reference evidence="2 3" key="1">
    <citation type="submission" date="2023-03" db="EMBL/GenBank/DDBJ databases">
        <title>Draft genome sequence of type strain Streptomyces ferralitis JCM 14344.</title>
        <authorList>
            <person name="Klaysubun C."/>
            <person name="Duangmal K."/>
        </authorList>
    </citation>
    <scope>NUCLEOTIDE SEQUENCE [LARGE SCALE GENOMIC DNA]</scope>
    <source>
        <strain evidence="2 3">JCM 14344</strain>
    </source>
</reference>
<evidence type="ECO:0000313" key="2">
    <source>
        <dbReference type="EMBL" id="MDF2260959.1"/>
    </source>
</evidence>
<dbReference type="Pfam" id="PF11706">
    <property type="entry name" value="zf-CGNR"/>
    <property type="match status" value="1"/>
</dbReference>
<feature type="domain" description="Zinc finger CGNR" evidence="1">
    <location>
        <begin position="154"/>
        <end position="193"/>
    </location>
</feature>
<accession>A0ABT5ZAV4</accession>
<keyword evidence="3" id="KW-1185">Reference proteome</keyword>
<dbReference type="RefSeq" id="WP_275822082.1">
    <property type="nucleotide sequence ID" value="NZ_BAAANM010000027.1"/>
</dbReference>
<dbReference type="InterPro" id="IPR010852">
    <property type="entry name" value="ABATE"/>
</dbReference>
<dbReference type="PANTHER" id="PTHR35525">
    <property type="entry name" value="BLL6575 PROTEIN"/>
    <property type="match status" value="1"/>
</dbReference>
<dbReference type="PANTHER" id="PTHR35525:SF3">
    <property type="entry name" value="BLL6575 PROTEIN"/>
    <property type="match status" value="1"/>
</dbReference>
<dbReference type="SUPFAM" id="SSF160904">
    <property type="entry name" value="Jann2411-like"/>
    <property type="match status" value="1"/>
</dbReference>
<dbReference type="EMBL" id="JARHTQ010000044">
    <property type="protein sequence ID" value="MDF2260959.1"/>
    <property type="molecule type" value="Genomic_DNA"/>
</dbReference>
<dbReference type="Gene3D" id="1.10.3300.10">
    <property type="entry name" value="Jann2411-like domain"/>
    <property type="match status" value="1"/>
</dbReference>
<evidence type="ECO:0000313" key="3">
    <source>
        <dbReference type="Proteomes" id="UP001220022"/>
    </source>
</evidence>
<dbReference type="Proteomes" id="UP001220022">
    <property type="component" value="Unassembled WGS sequence"/>
</dbReference>
<dbReference type="InterPro" id="IPR023286">
    <property type="entry name" value="ABATE_dom_sf"/>
</dbReference>
<protein>
    <submittedName>
        <fullName evidence="2">ABATE domain-containing protein</fullName>
    </submittedName>
</protein>
<gene>
    <name evidence="2" type="ORF">P2L57_36160</name>
</gene>
<dbReference type="Pfam" id="PF07336">
    <property type="entry name" value="ABATE"/>
    <property type="match status" value="1"/>
</dbReference>
<comment type="caution">
    <text evidence="2">The sequence shown here is derived from an EMBL/GenBank/DDBJ whole genome shotgun (WGS) entry which is preliminary data.</text>
</comment>
<proteinExistence type="predicted"/>
<name>A0ABT5ZAV4_9ACTN</name>
<dbReference type="InterPro" id="IPR021005">
    <property type="entry name" value="Znf_CGNR"/>
</dbReference>
<organism evidence="2 3">
    <name type="scientific">Streptantibioticus ferralitis</name>
    <dbReference type="NCBI Taxonomy" id="236510"/>
    <lineage>
        <taxon>Bacteria</taxon>
        <taxon>Bacillati</taxon>
        <taxon>Actinomycetota</taxon>
        <taxon>Actinomycetes</taxon>
        <taxon>Kitasatosporales</taxon>
        <taxon>Streptomycetaceae</taxon>
        <taxon>Streptantibioticus</taxon>
    </lineage>
</organism>
<sequence length="197" mass="21100">MTKRPRLEDMQRAGFPMGGEPLAALDLADTLMLAAQPPVDLIDSLATSVTWWKLQAPGLPEGPTPSPEATRALRAAIRDVLDAHLAGRPPQDTSIEDINAAAAAVPTSPRIVRTGTGTTTQTRWHTEHGGNAALAAVAHETIELLASPARLATLRRCANPSCSMLFLAATKRRTWCAANVCGNRVRVARHYERTRGA</sequence>
<evidence type="ECO:0000259" key="1">
    <source>
        <dbReference type="Pfam" id="PF11706"/>
    </source>
</evidence>